<dbReference type="Proteomes" id="UP000253314">
    <property type="component" value="Unassembled WGS sequence"/>
</dbReference>
<keyword evidence="3" id="KW-1185">Reference proteome</keyword>
<dbReference type="RefSeq" id="WP_113808496.1">
    <property type="nucleotide sequence ID" value="NZ_QOCW01000043.1"/>
</dbReference>
<dbReference type="PANTHER" id="PTHR35525">
    <property type="entry name" value="BLL6575 PROTEIN"/>
    <property type="match status" value="1"/>
</dbReference>
<dbReference type="SUPFAM" id="SSF160904">
    <property type="entry name" value="Jann2411-like"/>
    <property type="match status" value="1"/>
</dbReference>
<organism evidence="2 3">
    <name type="scientific">Bacillus taeanensis</name>
    <dbReference type="NCBI Taxonomy" id="273032"/>
    <lineage>
        <taxon>Bacteria</taxon>
        <taxon>Bacillati</taxon>
        <taxon>Bacillota</taxon>
        <taxon>Bacilli</taxon>
        <taxon>Bacillales</taxon>
        <taxon>Bacillaceae</taxon>
        <taxon>Bacillus</taxon>
    </lineage>
</organism>
<gene>
    <name evidence="2" type="ORF">DS031_22990</name>
</gene>
<dbReference type="InterPro" id="IPR010852">
    <property type="entry name" value="ABATE"/>
</dbReference>
<evidence type="ECO:0000259" key="1">
    <source>
        <dbReference type="Pfam" id="PF11706"/>
    </source>
</evidence>
<evidence type="ECO:0000313" key="2">
    <source>
        <dbReference type="EMBL" id="RBW67303.1"/>
    </source>
</evidence>
<dbReference type="AlphaFoldDB" id="A0A366XT15"/>
<evidence type="ECO:0000313" key="3">
    <source>
        <dbReference type="Proteomes" id="UP000253314"/>
    </source>
</evidence>
<protein>
    <submittedName>
        <fullName evidence="2">RNA-binding protein</fullName>
    </submittedName>
</protein>
<dbReference type="OrthoDB" id="123307at2"/>
<sequence length="194" mass="22266">MNAESNFPLISGRISIDLVNTEVVRHGNRHDLLTSSEHVIAWFETLNNHNILFIEQFHTNVEKWAKEALPLLQEVRSFLREGYEKMADGEKLSTDWTAYLESLIAKAPFAYKLIKGELLPIPKGKPADALVSLIALDAIDLFASNDLNNIHRCANPECVLLFIDTRGRRKWCSMKICGNRKKVTRHQQRKKKEK</sequence>
<dbReference type="InterPro" id="IPR023286">
    <property type="entry name" value="ABATE_dom_sf"/>
</dbReference>
<dbReference type="Pfam" id="PF11706">
    <property type="entry name" value="zf-CGNR"/>
    <property type="match status" value="1"/>
</dbReference>
<dbReference type="InterPro" id="IPR021005">
    <property type="entry name" value="Znf_CGNR"/>
</dbReference>
<dbReference type="Pfam" id="PF07336">
    <property type="entry name" value="ABATE"/>
    <property type="match status" value="1"/>
</dbReference>
<accession>A0A366XT15</accession>
<feature type="domain" description="Zinc finger CGNR" evidence="1">
    <location>
        <begin position="150"/>
        <end position="190"/>
    </location>
</feature>
<proteinExistence type="predicted"/>
<dbReference type="PANTHER" id="PTHR35525:SF3">
    <property type="entry name" value="BLL6575 PROTEIN"/>
    <property type="match status" value="1"/>
</dbReference>
<comment type="caution">
    <text evidence="2">The sequence shown here is derived from an EMBL/GenBank/DDBJ whole genome shotgun (WGS) entry which is preliminary data.</text>
</comment>
<dbReference type="Gene3D" id="1.10.3300.10">
    <property type="entry name" value="Jann2411-like domain"/>
    <property type="match status" value="1"/>
</dbReference>
<reference evidence="2 3" key="1">
    <citation type="submission" date="2018-07" db="EMBL/GenBank/DDBJ databases">
        <title>Lottiidibacillus patelloidae gen. nov., sp. nov., isolated from the intestinal tract of a marine limpet and the reclassification of B. taeanensis BH030017T, B. algicola KMM 3737T and B. hwajinpoensis SW-72T as genus Lottiidibacillus.</title>
        <authorList>
            <person name="Liu R."/>
            <person name="Huang Z."/>
        </authorList>
    </citation>
    <scope>NUCLEOTIDE SEQUENCE [LARGE SCALE GENOMIC DNA]</scope>
    <source>
        <strain evidence="2 3">BH030017</strain>
    </source>
</reference>
<dbReference type="EMBL" id="QOCW01000043">
    <property type="protein sequence ID" value="RBW67303.1"/>
    <property type="molecule type" value="Genomic_DNA"/>
</dbReference>
<name>A0A366XT15_9BACI</name>